<keyword evidence="3 6" id="KW-0157">Chromophore</keyword>
<dbReference type="InterPro" id="IPR036155">
    <property type="entry name" value="Crypto/Photolyase_N_sf"/>
</dbReference>
<dbReference type="Pfam" id="PF03441">
    <property type="entry name" value="FAD_binding_7"/>
    <property type="match status" value="1"/>
</dbReference>
<keyword evidence="9" id="KW-1185">Reference proteome</keyword>
<dbReference type="AlphaFoldDB" id="Q8FRW1"/>
<dbReference type="PROSITE" id="PS00691">
    <property type="entry name" value="DNA_PHOTOLYASES_1_2"/>
    <property type="match status" value="1"/>
</dbReference>
<protein>
    <submittedName>
        <fullName evidence="8">Deoxyribodipyrimidine photolyase</fullName>
    </submittedName>
</protein>
<dbReference type="GO" id="GO:0003677">
    <property type="term" value="F:DNA binding"/>
    <property type="evidence" value="ECO:0007669"/>
    <property type="project" value="TreeGrafter"/>
</dbReference>
<dbReference type="EMBL" id="BA000035">
    <property type="protein sequence ID" value="BAC17457.1"/>
    <property type="molecule type" value="Genomic_DNA"/>
</dbReference>
<keyword evidence="2 4" id="KW-0274">FAD</keyword>
<feature type="site" description="Electron transfer via tryptophanyl radical" evidence="5">
    <location>
        <position position="425"/>
    </location>
</feature>
<dbReference type="GO" id="GO:0009416">
    <property type="term" value="P:response to light stimulus"/>
    <property type="evidence" value="ECO:0007669"/>
    <property type="project" value="TreeGrafter"/>
</dbReference>
<dbReference type="PROSITE" id="PS00394">
    <property type="entry name" value="DNA_PHOTOLYASES_1_1"/>
    <property type="match status" value="1"/>
</dbReference>
<evidence type="ECO:0000256" key="6">
    <source>
        <dbReference type="RuleBase" id="RU004182"/>
    </source>
</evidence>
<proteinExistence type="inferred from homology"/>
<dbReference type="GO" id="GO:0071949">
    <property type="term" value="F:FAD binding"/>
    <property type="evidence" value="ECO:0007669"/>
    <property type="project" value="TreeGrafter"/>
</dbReference>
<dbReference type="Gene3D" id="1.10.579.10">
    <property type="entry name" value="DNA Cyclobutane Dipyrimidine Photolyase, subunit A, domain 3"/>
    <property type="match status" value="1"/>
</dbReference>
<dbReference type="GO" id="GO:0006950">
    <property type="term" value="P:response to stress"/>
    <property type="evidence" value="ECO:0007669"/>
    <property type="project" value="UniProtKB-ARBA"/>
</dbReference>
<dbReference type="SUPFAM" id="SSF48173">
    <property type="entry name" value="Cryptochrome/photolyase FAD-binding domain"/>
    <property type="match status" value="1"/>
</dbReference>
<dbReference type="STRING" id="196164.gene:10741049"/>
<evidence type="ECO:0000256" key="2">
    <source>
        <dbReference type="ARBA" id="ARBA00022827"/>
    </source>
</evidence>
<dbReference type="Gene3D" id="3.40.50.620">
    <property type="entry name" value="HUPs"/>
    <property type="match status" value="1"/>
</dbReference>
<evidence type="ECO:0000259" key="7">
    <source>
        <dbReference type="PROSITE" id="PS51645"/>
    </source>
</evidence>
<evidence type="ECO:0000256" key="5">
    <source>
        <dbReference type="PIRSR" id="PIRSR602081-2"/>
    </source>
</evidence>
<organism evidence="8 9">
    <name type="scientific">Corynebacterium efficiens (strain DSM 44549 / YS-314 / AJ 12310 / JCM 11189 / NBRC 100395)</name>
    <dbReference type="NCBI Taxonomy" id="196164"/>
    <lineage>
        <taxon>Bacteria</taxon>
        <taxon>Bacillati</taxon>
        <taxon>Actinomycetota</taxon>
        <taxon>Actinomycetes</taxon>
        <taxon>Mycobacteriales</taxon>
        <taxon>Corynebacteriaceae</taxon>
        <taxon>Corynebacterium</taxon>
    </lineage>
</organism>
<dbReference type="PROSITE" id="PS51645">
    <property type="entry name" value="PHR_CRY_ALPHA_BETA"/>
    <property type="match status" value="1"/>
</dbReference>
<name>Q8FRW1_COREF</name>
<dbReference type="Gene3D" id="1.25.40.80">
    <property type="match status" value="1"/>
</dbReference>
<dbReference type="GO" id="GO:0003904">
    <property type="term" value="F:deoxyribodipyrimidine photo-lyase activity"/>
    <property type="evidence" value="ECO:0007669"/>
    <property type="project" value="TreeGrafter"/>
</dbReference>
<feature type="binding site" evidence="4">
    <location>
        <position position="243"/>
    </location>
    <ligand>
        <name>FAD</name>
        <dbReference type="ChEBI" id="CHEBI:57692"/>
    </ligand>
</feature>
<sequence length="492" mass="54999">MGAAGVPARFILDSVSMSLSTASPTIVWFRDDLRIRDNAALAWAADRGPVIGLFIDEDQPRALGGAARWWRDRSLTLLVDALATHGVPLLRRSGDPVVLLTEVVRETGAAAVTWNRRYHGPLRERDAEIKTQLREQGLEVHSHAGFLLTEPWEVTSGAGTGYKVYTPFSKAAFPLADESAARLGDPMPAQLTGPDTPVADTGGIDAPDPFWAAEMATHCRPGEQAALDRLGDFLDRMRERGGYADGRDEMARAVTSGLSPHLRFGEISVHRVWEEITAAADAGDIDATDAQVFRKELLWRDFAWHRLYALPDMATTNVREQFNRFGWAWDEHEAARLVDGRHPLSPTSSDEFHVALAAWRAGRTGIPLVDAGMRELWATGSMHNRSRMVVASFLTKNLQIHWRHGEEWFWETLVDADPASNAFNWQWAAGSGDDASPYFRIFNPETQARKFDPDETYIRRWIPEYGTPEYPAPIVDLKESRREALDAYEAVK</sequence>
<feature type="site" description="Electron transfer via tryptophanyl radical" evidence="5">
    <location>
        <position position="402"/>
    </location>
</feature>
<feature type="site" description="Electron transfer via tryptophanyl radical" evidence="5">
    <location>
        <position position="327"/>
    </location>
</feature>
<feature type="binding site" evidence="4">
    <location>
        <position position="293"/>
    </location>
    <ligand>
        <name>FAD</name>
        <dbReference type="ChEBI" id="CHEBI:57692"/>
    </ligand>
</feature>
<dbReference type="KEGG" id="cef:CE0647"/>
<feature type="domain" description="Photolyase/cryptochrome alpha/beta" evidence="7">
    <location>
        <begin position="23"/>
        <end position="148"/>
    </location>
</feature>
<dbReference type="InterPro" id="IPR018394">
    <property type="entry name" value="DNA_photolyase_1_CS_C"/>
</dbReference>
<evidence type="ECO:0000256" key="3">
    <source>
        <dbReference type="ARBA" id="ARBA00022991"/>
    </source>
</evidence>
<comment type="cofactor">
    <cofactor evidence="4">
        <name>FAD</name>
        <dbReference type="ChEBI" id="CHEBI:57692"/>
    </cofactor>
    <text evidence="4">Binds 1 FAD per subunit.</text>
</comment>
<dbReference type="PANTHER" id="PTHR11455">
    <property type="entry name" value="CRYPTOCHROME"/>
    <property type="match status" value="1"/>
</dbReference>
<dbReference type="Proteomes" id="UP000001409">
    <property type="component" value="Chromosome"/>
</dbReference>
<dbReference type="InterPro" id="IPR005101">
    <property type="entry name" value="Cryptochr/Photolyase_FAD-bd"/>
</dbReference>
<dbReference type="PANTHER" id="PTHR11455:SF9">
    <property type="entry name" value="CRYPTOCHROME CIRCADIAN CLOCK 5 ISOFORM X1"/>
    <property type="match status" value="1"/>
</dbReference>
<dbReference type="InterPro" id="IPR006050">
    <property type="entry name" value="DNA_photolyase_N"/>
</dbReference>
<keyword evidence="8" id="KW-0456">Lyase</keyword>
<dbReference type="InterPro" id="IPR002081">
    <property type="entry name" value="Cryptochrome/DNA_photolyase_1"/>
</dbReference>
<keyword evidence="1 4" id="KW-0285">Flavoprotein</keyword>
<dbReference type="SUPFAM" id="SSF52425">
    <property type="entry name" value="Cryptochrome/photolyase, N-terminal domain"/>
    <property type="match status" value="1"/>
</dbReference>
<accession>Q8FRW1</accession>
<dbReference type="InterPro" id="IPR036134">
    <property type="entry name" value="Crypto/Photolyase_FAD-like_sf"/>
</dbReference>
<dbReference type="InterPro" id="IPR014729">
    <property type="entry name" value="Rossmann-like_a/b/a_fold"/>
</dbReference>
<comment type="similarity">
    <text evidence="6">Belongs to the DNA photolyase family.</text>
</comment>
<evidence type="ECO:0000313" key="9">
    <source>
        <dbReference type="Proteomes" id="UP000001409"/>
    </source>
</evidence>
<feature type="binding site" evidence="4">
    <location>
        <begin position="415"/>
        <end position="417"/>
    </location>
    <ligand>
        <name>FAD</name>
        <dbReference type="ChEBI" id="CHEBI:57692"/>
    </ligand>
</feature>
<evidence type="ECO:0000256" key="1">
    <source>
        <dbReference type="ARBA" id="ARBA00022630"/>
    </source>
</evidence>
<dbReference type="HOGENOM" id="CLU_010348_2_2_11"/>
<evidence type="ECO:0000313" key="8">
    <source>
        <dbReference type="EMBL" id="BAC17457.1"/>
    </source>
</evidence>
<evidence type="ECO:0000256" key="4">
    <source>
        <dbReference type="PIRSR" id="PIRSR602081-1"/>
    </source>
</evidence>
<dbReference type="PRINTS" id="PR00147">
    <property type="entry name" value="DNAPHOTLYASE"/>
</dbReference>
<dbReference type="Pfam" id="PF00875">
    <property type="entry name" value="DNA_photolyase"/>
    <property type="match status" value="1"/>
</dbReference>
<reference evidence="8 9" key="1">
    <citation type="journal article" date="2003" name="Genome Res.">
        <title>Comparative complete genome sequence analysis of the amino acid replacements responsible for the thermostability of Corynebacterium efficiens.</title>
        <authorList>
            <person name="Nishio Y."/>
            <person name="Nakamura Y."/>
            <person name="Kawarabayasi Y."/>
            <person name="Usuda Y."/>
            <person name="Kimura E."/>
            <person name="Sugimoto S."/>
            <person name="Matsui K."/>
            <person name="Yamagishi A."/>
            <person name="Kikuchi H."/>
            <person name="Ikeo K."/>
            <person name="Gojobori T."/>
        </authorList>
    </citation>
    <scope>NUCLEOTIDE SEQUENCE [LARGE SCALE GENOMIC DNA]</scope>
    <source>
        <strain evidence="9">DSM 44549 / YS-314 / AJ 12310 / JCM 11189 / NBRC 100395</strain>
    </source>
</reference>
<dbReference type="GO" id="GO:0006139">
    <property type="term" value="P:nucleobase-containing compound metabolic process"/>
    <property type="evidence" value="ECO:0007669"/>
    <property type="project" value="UniProtKB-ARBA"/>
</dbReference>
<dbReference type="eggNOG" id="COG0415">
    <property type="taxonomic scope" value="Bacteria"/>
</dbReference>
<feature type="binding site" evidence="4">
    <location>
        <begin position="255"/>
        <end position="259"/>
    </location>
    <ligand>
        <name>FAD</name>
        <dbReference type="ChEBI" id="CHEBI:57692"/>
    </ligand>
</feature>